<feature type="compositionally biased region" description="Basic and acidic residues" evidence="5">
    <location>
        <begin position="357"/>
        <end position="372"/>
    </location>
</feature>
<feature type="transmembrane region" description="Helical" evidence="6">
    <location>
        <begin position="170"/>
        <end position="189"/>
    </location>
</feature>
<dbReference type="OrthoDB" id="9077370at2"/>
<dbReference type="Proteomes" id="UP000002743">
    <property type="component" value="Chromosome"/>
</dbReference>
<dbReference type="EMBL" id="CP001674">
    <property type="protein sequence ID" value="ACT51614.1"/>
    <property type="molecule type" value="Genomic_DNA"/>
</dbReference>
<dbReference type="InterPro" id="IPR007688">
    <property type="entry name" value="Conjugal_tfr_TrbL/VirB6"/>
</dbReference>
<accession>C6XA73</accession>
<reference evidence="8" key="1">
    <citation type="submission" date="2009-07" db="EMBL/GenBank/DDBJ databases">
        <title>Complete sequence of chromosome of Methylovorus sp. SIP3-4.</title>
        <authorList>
            <person name="Lucas S."/>
            <person name="Copeland A."/>
            <person name="Lapidus A."/>
            <person name="Glavina del Rio T."/>
            <person name="Tice H."/>
            <person name="Bruce D."/>
            <person name="Goodwin L."/>
            <person name="Pitluck S."/>
            <person name="Clum A."/>
            <person name="Larimer F."/>
            <person name="Land M."/>
            <person name="Hauser L."/>
            <person name="Kyrpides N."/>
            <person name="Mikhailova N."/>
            <person name="Kayluzhnaya M."/>
            <person name="Chistoserdova L."/>
        </authorList>
    </citation>
    <scope>NUCLEOTIDE SEQUENCE [LARGE SCALE GENOMIC DNA]</scope>
    <source>
        <strain evidence="8">SIP3-4</strain>
    </source>
</reference>
<dbReference type="RefSeq" id="WP_015830904.1">
    <property type="nucleotide sequence ID" value="NC_012969.1"/>
</dbReference>
<proteinExistence type="predicted"/>
<name>C6XA73_METGS</name>
<evidence type="ECO:0000256" key="2">
    <source>
        <dbReference type="ARBA" id="ARBA00022692"/>
    </source>
</evidence>
<dbReference type="HOGENOM" id="CLU_065797_0_0_4"/>
<gene>
    <name evidence="7" type="ordered locus">Msip34_2374</name>
</gene>
<protein>
    <submittedName>
        <fullName evidence="7">TrbL/VirB6 plasmid conjugal transfer protein</fullName>
    </submittedName>
</protein>
<keyword evidence="4 6" id="KW-0472">Membrane</keyword>
<sequence>MTNIFEVLGATLESATQHYASQHSAALALAIFPYVSSGILVWLTIMGFQTISGRLQAPFINVVERCGAITFLAAIAFGTSIYQVEILNDFDALQNALLSAVSGLETTPYKAADAALQRGLDLATEFSHETSITGLETFYGWAVGSLIIYGGTVILTTMAAGSIMIAKASLAIALAFGQIAIACAMFPATRKIFDAFITTVLNRIVYILVISMVLGFALNIFSGVAAGYTDAAQPLAFAWELLIAVIVCGLLLWSAGSLASELAGGVALAVSNPIMAAARMAGYPASSAMRYLNGQSSRTNAVTGQQEYASRASHIARGNTALNPAYRQKAAMNMQNGWGPSSGGEAKPMSSSQSNVERIKAMAKRRDDIMKK</sequence>
<evidence type="ECO:0000256" key="1">
    <source>
        <dbReference type="ARBA" id="ARBA00004141"/>
    </source>
</evidence>
<reference evidence="7 8" key="2">
    <citation type="journal article" date="2011" name="J. Bacteriol.">
        <title>Genomes of three methylotrophs from a single niche uncover genetic and metabolic divergence of Methylophilaceae.</title>
        <authorList>
            <person name="Lapidus A."/>
            <person name="Clum A."/>
            <person name="Labutti K."/>
            <person name="Kaluzhnaya M.G."/>
            <person name="Lim S."/>
            <person name="Beck D.A."/>
            <person name="Glavina Del Rio T."/>
            <person name="Nolan M."/>
            <person name="Mavromatis K."/>
            <person name="Huntemann M."/>
            <person name="Lucas S."/>
            <person name="Lidstrom M.E."/>
            <person name="Ivanova N."/>
            <person name="Chistoserdova L."/>
        </authorList>
    </citation>
    <scope>NUCLEOTIDE SEQUENCE [LARGE SCALE GENOMIC DNA]</scope>
    <source>
        <strain evidence="7 8">SIP3-4</strain>
    </source>
</reference>
<evidence type="ECO:0000256" key="6">
    <source>
        <dbReference type="SAM" id="Phobius"/>
    </source>
</evidence>
<feature type="transmembrane region" description="Helical" evidence="6">
    <location>
        <begin position="235"/>
        <end position="256"/>
    </location>
</feature>
<keyword evidence="8" id="KW-1185">Reference proteome</keyword>
<dbReference type="Pfam" id="PF04610">
    <property type="entry name" value="TrbL"/>
    <property type="match status" value="1"/>
</dbReference>
<feature type="transmembrane region" description="Helical" evidence="6">
    <location>
        <begin position="66"/>
        <end position="84"/>
    </location>
</feature>
<evidence type="ECO:0000313" key="8">
    <source>
        <dbReference type="Proteomes" id="UP000002743"/>
    </source>
</evidence>
<feature type="transmembrane region" description="Helical" evidence="6">
    <location>
        <begin position="25"/>
        <end position="45"/>
    </location>
</feature>
<evidence type="ECO:0000313" key="7">
    <source>
        <dbReference type="EMBL" id="ACT51614.1"/>
    </source>
</evidence>
<keyword evidence="2 6" id="KW-0812">Transmembrane</keyword>
<evidence type="ECO:0000256" key="4">
    <source>
        <dbReference type="ARBA" id="ARBA00023136"/>
    </source>
</evidence>
<dbReference type="eggNOG" id="COG3704">
    <property type="taxonomic scope" value="Bacteria"/>
</dbReference>
<feature type="transmembrane region" description="Helical" evidence="6">
    <location>
        <begin position="204"/>
        <end position="228"/>
    </location>
</feature>
<feature type="transmembrane region" description="Helical" evidence="6">
    <location>
        <begin position="262"/>
        <end position="282"/>
    </location>
</feature>
<comment type="subcellular location">
    <subcellularLocation>
        <location evidence="1">Membrane</location>
        <topology evidence="1">Multi-pass membrane protein</topology>
    </subcellularLocation>
</comment>
<keyword evidence="3 6" id="KW-1133">Transmembrane helix</keyword>
<feature type="region of interest" description="Disordered" evidence="5">
    <location>
        <begin position="336"/>
        <end position="372"/>
    </location>
</feature>
<evidence type="ECO:0000256" key="3">
    <source>
        <dbReference type="ARBA" id="ARBA00022989"/>
    </source>
</evidence>
<feature type="transmembrane region" description="Helical" evidence="6">
    <location>
        <begin position="138"/>
        <end position="158"/>
    </location>
</feature>
<evidence type="ECO:0000256" key="5">
    <source>
        <dbReference type="SAM" id="MobiDB-lite"/>
    </source>
</evidence>
<organism evidence="7 8">
    <name type="scientific">Methylovorus glucosotrophus (strain SIP3-4)</name>
    <dbReference type="NCBI Taxonomy" id="582744"/>
    <lineage>
        <taxon>Bacteria</taxon>
        <taxon>Pseudomonadati</taxon>
        <taxon>Pseudomonadota</taxon>
        <taxon>Betaproteobacteria</taxon>
        <taxon>Nitrosomonadales</taxon>
        <taxon>Methylophilaceae</taxon>
        <taxon>Methylovorus</taxon>
    </lineage>
</organism>
<dbReference type="GO" id="GO:0016020">
    <property type="term" value="C:membrane"/>
    <property type="evidence" value="ECO:0007669"/>
    <property type="project" value="UniProtKB-SubCell"/>
</dbReference>
<dbReference type="STRING" id="582744.Msip34_2374"/>
<dbReference type="AlphaFoldDB" id="C6XA73"/>
<dbReference type="GO" id="GO:0030255">
    <property type="term" value="P:protein secretion by the type IV secretion system"/>
    <property type="evidence" value="ECO:0007669"/>
    <property type="project" value="InterPro"/>
</dbReference>
<dbReference type="KEGG" id="mei:Msip34_2374"/>